<sequence length="161" mass="19201">MYSNQELAEIHFMYGKADGNAALALRLYQERYPQRQCPDRKTFLLFCFIVLGCVSMQQLLVSCNESQFHEWIGRYCTTEWRRRSCDVTPCDFSLWGILKNYVFAQKPRDLHQLRQMVDKLYVKIDENLVTELVVDFDNVEENFHRVLMDIVVDYDDVYGKF</sequence>
<dbReference type="InterPro" id="IPR032135">
    <property type="entry name" value="DUF4817"/>
</dbReference>
<proteinExistence type="predicted"/>
<gene>
    <name evidence="2" type="ORF">ANN_09038</name>
</gene>
<accession>A0ABQ8TMD7</accession>
<dbReference type="Gene3D" id="3.30.420.10">
    <property type="entry name" value="Ribonuclease H-like superfamily/Ribonuclease H"/>
    <property type="match status" value="1"/>
</dbReference>
<protein>
    <recommendedName>
        <fullName evidence="1">DUF4817 domain-containing protein</fullName>
    </recommendedName>
</protein>
<dbReference type="Pfam" id="PF16087">
    <property type="entry name" value="DUF4817"/>
    <property type="match status" value="1"/>
</dbReference>
<evidence type="ECO:0000313" key="2">
    <source>
        <dbReference type="EMBL" id="KAJ4447049.1"/>
    </source>
</evidence>
<name>A0ABQ8TMD7_PERAM</name>
<reference evidence="2 3" key="1">
    <citation type="journal article" date="2022" name="Allergy">
        <title>Genome assembly and annotation of Periplaneta americana reveal a comprehensive cockroach allergen profile.</title>
        <authorList>
            <person name="Wang L."/>
            <person name="Xiong Q."/>
            <person name="Saelim N."/>
            <person name="Wang L."/>
            <person name="Nong W."/>
            <person name="Wan A.T."/>
            <person name="Shi M."/>
            <person name="Liu X."/>
            <person name="Cao Q."/>
            <person name="Hui J.H.L."/>
            <person name="Sookrung N."/>
            <person name="Leung T.F."/>
            <person name="Tungtrongchitr A."/>
            <person name="Tsui S.K.W."/>
        </authorList>
    </citation>
    <scope>NUCLEOTIDE SEQUENCE [LARGE SCALE GENOMIC DNA]</scope>
    <source>
        <strain evidence="2">PWHHKU_190912</strain>
    </source>
</reference>
<dbReference type="PANTHER" id="PTHR47326">
    <property type="entry name" value="TRANSPOSABLE ELEMENT TC3 TRANSPOSASE-LIKE PROTEIN"/>
    <property type="match status" value="1"/>
</dbReference>
<dbReference type="PANTHER" id="PTHR47326:SF1">
    <property type="entry name" value="HTH PSQ-TYPE DOMAIN-CONTAINING PROTEIN"/>
    <property type="match status" value="1"/>
</dbReference>
<dbReference type="InterPro" id="IPR036397">
    <property type="entry name" value="RNaseH_sf"/>
</dbReference>
<dbReference type="EMBL" id="JAJSOF020000005">
    <property type="protein sequence ID" value="KAJ4447049.1"/>
    <property type="molecule type" value="Genomic_DNA"/>
</dbReference>
<evidence type="ECO:0000259" key="1">
    <source>
        <dbReference type="Pfam" id="PF16087"/>
    </source>
</evidence>
<organism evidence="2 3">
    <name type="scientific">Periplaneta americana</name>
    <name type="common">American cockroach</name>
    <name type="synonym">Blatta americana</name>
    <dbReference type="NCBI Taxonomy" id="6978"/>
    <lineage>
        <taxon>Eukaryota</taxon>
        <taxon>Metazoa</taxon>
        <taxon>Ecdysozoa</taxon>
        <taxon>Arthropoda</taxon>
        <taxon>Hexapoda</taxon>
        <taxon>Insecta</taxon>
        <taxon>Pterygota</taxon>
        <taxon>Neoptera</taxon>
        <taxon>Polyneoptera</taxon>
        <taxon>Dictyoptera</taxon>
        <taxon>Blattodea</taxon>
        <taxon>Blattoidea</taxon>
        <taxon>Blattidae</taxon>
        <taxon>Blattinae</taxon>
        <taxon>Periplaneta</taxon>
    </lineage>
</organism>
<keyword evidence="3" id="KW-1185">Reference proteome</keyword>
<evidence type="ECO:0000313" key="3">
    <source>
        <dbReference type="Proteomes" id="UP001148838"/>
    </source>
</evidence>
<comment type="caution">
    <text evidence="2">The sequence shown here is derived from an EMBL/GenBank/DDBJ whole genome shotgun (WGS) entry which is preliminary data.</text>
</comment>
<feature type="domain" description="DUF4817" evidence="1">
    <location>
        <begin position="13"/>
        <end position="47"/>
    </location>
</feature>
<dbReference type="Proteomes" id="UP001148838">
    <property type="component" value="Unassembled WGS sequence"/>
</dbReference>